<dbReference type="OrthoDB" id="3595517at2759"/>
<dbReference type="AlphaFoldDB" id="A0A2S4PTI0"/>
<dbReference type="GO" id="GO:0016787">
    <property type="term" value="F:hydrolase activity"/>
    <property type="evidence" value="ECO:0007669"/>
    <property type="project" value="UniProtKB-KW"/>
</dbReference>
<comment type="caution">
    <text evidence="5">The sequence shown here is derived from an EMBL/GenBank/DDBJ whole genome shotgun (WGS) entry which is preliminary data.</text>
</comment>
<feature type="chain" id="PRO_5015565595" description="Secreted effector protein" evidence="4">
    <location>
        <begin position="22"/>
        <end position="238"/>
    </location>
</feature>
<keyword evidence="6" id="KW-1185">Reference proteome</keyword>
<dbReference type="EMBL" id="PEDP01000635">
    <property type="protein sequence ID" value="POS85349.1"/>
    <property type="molecule type" value="Genomic_DNA"/>
</dbReference>
<feature type="compositionally biased region" description="Basic residues" evidence="3">
    <location>
        <begin position="200"/>
        <end position="214"/>
    </location>
</feature>
<evidence type="ECO:0000256" key="3">
    <source>
        <dbReference type="SAM" id="MobiDB-lite"/>
    </source>
</evidence>
<accession>A0A2S4PTI0</accession>
<evidence type="ECO:0000313" key="5">
    <source>
        <dbReference type="EMBL" id="POS85349.1"/>
    </source>
</evidence>
<evidence type="ECO:0000313" key="6">
    <source>
        <dbReference type="Proteomes" id="UP000237438"/>
    </source>
</evidence>
<name>A0A2S4PTI0_9PEZI</name>
<dbReference type="SUPFAM" id="SSF53933">
    <property type="entry name" value="Microbial ribonucleases"/>
    <property type="match status" value="1"/>
</dbReference>
<dbReference type="Gene3D" id="3.10.450.30">
    <property type="entry name" value="Microbial ribonucleases"/>
    <property type="match status" value="1"/>
</dbReference>
<reference evidence="5 6" key="1">
    <citation type="submission" date="2017-10" db="EMBL/GenBank/DDBJ databases">
        <title>Development of genomic resources for the powdery mildew, Erysiphe pulchra.</title>
        <authorList>
            <person name="Wadl P.A."/>
            <person name="Mack B.M."/>
            <person name="Moore G."/>
            <person name="Beltz S.B."/>
        </authorList>
    </citation>
    <scope>NUCLEOTIDE SEQUENCE [LARGE SCALE GENOMIC DNA]</scope>
    <source>
        <strain evidence="5">Cflorida</strain>
    </source>
</reference>
<dbReference type="SMR" id="A0A2S4PTI0"/>
<dbReference type="InterPro" id="IPR016191">
    <property type="entry name" value="Ribonuclease/ribotoxin"/>
</dbReference>
<feature type="compositionally biased region" description="Basic and acidic residues" evidence="3">
    <location>
        <begin position="183"/>
        <end position="199"/>
    </location>
</feature>
<feature type="region of interest" description="Disordered" evidence="3">
    <location>
        <begin position="183"/>
        <end position="238"/>
    </location>
</feature>
<protein>
    <recommendedName>
        <fullName evidence="7">Secreted effector protein</fullName>
    </recommendedName>
</protein>
<feature type="signal peptide" evidence="4">
    <location>
        <begin position="1"/>
        <end position="21"/>
    </location>
</feature>
<feature type="compositionally biased region" description="Acidic residues" evidence="3">
    <location>
        <begin position="219"/>
        <end position="238"/>
    </location>
</feature>
<keyword evidence="2" id="KW-0378">Hydrolase</keyword>
<keyword evidence="4" id="KW-0732">Signal</keyword>
<organism evidence="5 6">
    <name type="scientific">Erysiphe pulchra</name>
    <dbReference type="NCBI Taxonomy" id="225359"/>
    <lineage>
        <taxon>Eukaryota</taxon>
        <taxon>Fungi</taxon>
        <taxon>Dikarya</taxon>
        <taxon>Ascomycota</taxon>
        <taxon>Pezizomycotina</taxon>
        <taxon>Leotiomycetes</taxon>
        <taxon>Erysiphales</taxon>
        <taxon>Erysiphaceae</taxon>
        <taxon>Erysiphe</taxon>
    </lineage>
</organism>
<sequence>MRKLFLITAIVLFALISNTSARTGSTIFTGSSRPSNSLILKRKVGRDEKPKSLLEGYRCVLNIYKREHLIEVKNEACKYINDGKKTWGFSRWPKPYKPPNRLQFPFYSNTFRLWPLEHDGKIFKGGFFKRSKSNNFIVLDGNCQFAGVVALYKSKATLPGPCPIIGCHAPTVKEYKNCEPMKVVSEPKTDSESSSERGNVKGRKSKQQNGKKAHRQQEAEEESEEAGEEEEESEEDES</sequence>
<gene>
    <name evidence="5" type="ORF">EPUL_003095</name>
</gene>
<evidence type="ECO:0000256" key="1">
    <source>
        <dbReference type="ARBA" id="ARBA00022722"/>
    </source>
</evidence>
<evidence type="ECO:0000256" key="4">
    <source>
        <dbReference type="SAM" id="SignalP"/>
    </source>
</evidence>
<dbReference type="GO" id="GO:0004540">
    <property type="term" value="F:RNA nuclease activity"/>
    <property type="evidence" value="ECO:0007669"/>
    <property type="project" value="InterPro"/>
</dbReference>
<dbReference type="GO" id="GO:0003723">
    <property type="term" value="F:RNA binding"/>
    <property type="evidence" value="ECO:0007669"/>
    <property type="project" value="InterPro"/>
</dbReference>
<evidence type="ECO:0008006" key="7">
    <source>
        <dbReference type="Google" id="ProtNLM"/>
    </source>
</evidence>
<evidence type="ECO:0000256" key="2">
    <source>
        <dbReference type="ARBA" id="ARBA00022801"/>
    </source>
</evidence>
<dbReference type="Proteomes" id="UP000237438">
    <property type="component" value="Unassembled WGS sequence"/>
</dbReference>
<proteinExistence type="predicted"/>
<keyword evidence="1" id="KW-0540">Nuclease</keyword>